<dbReference type="InterPro" id="IPR040285">
    <property type="entry name" value="ProX/PRXD1"/>
</dbReference>
<reference evidence="3 4" key="1">
    <citation type="submission" date="2019-09" db="EMBL/GenBank/DDBJ databases">
        <title>Genome sequence of Rhodovastum atsumiense, a diverse member of the Acetobacteraceae family of non-sulfur purple photosynthetic bacteria.</title>
        <authorList>
            <person name="Meyer T."/>
            <person name="Kyndt J."/>
        </authorList>
    </citation>
    <scope>NUCLEOTIDE SEQUENCE [LARGE SCALE GENOMIC DNA]</scope>
    <source>
        <strain evidence="3 4">DSM 21279</strain>
    </source>
</reference>
<dbReference type="Proteomes" id="UP000325255">
    <property type="component" value="Unassembled WGS sequence"/>
</dbReference>
<dbReference type="PANTHER" id="PTHR31423:SF3">
    <property type="entry name" value="PROLYL-TRNA SYNTHETASE ASSOCIATED DOMAIN-CONTAINING PROTEIN 1-RELATED"/>
    <property type="match status" value="1"/>
</dbReference>
<dbReference type="SUPFAM" id="SSF55826">
    <property type="entry name" value="YbaK/ProRS associated domain"/>
    <property type="match status" value="1"/>
</dbReference>
<keyword evidence="3" id="KW-0030">Aminoacyl-tRNA synthetase</keyword>
<dbReference type="CDD" id="cd04335">
    <property type="entry name" value="PrdX_deacylase"/>
    <property type="match status" value="1"/>
</dbReference>
<sequence length="173" mass="18354">MSVIEETVPGQDRLRAVLAGCTDPVQEVTHPPVHTVEEAMPYWAQLSGEHTKNLLLKDNRGQLWLVTMRAGLRADLKALAGLLGAKRVSFASPATLLAALGLAPGAVSPLGLVNDATGQVRLALDRALLEAGRITCHPLVNTATVSLSSQDFARVLERLGVRPLVLDLDPAST</sequence>
<organism evidence="3 4">
    <name type="scientific">Rhodovastum atsumiense</name>
    <dbReference type="NCBI Taxonomy" id="504468"/>
    <lineage>
        <taxon>Bacteria</taxon>
        <taxon>Pseudomonadati</taxon>
        <taxon>Pseudomonadota</taxon>
        <taxon>Alphaproteobacteria</taxon>
        <taxon>Acetobacterales</taxon>
        <taxon>Acetobacteraceae</taxon>
        <taxon>Rhodovastum</taxon>
    </lineage>
</organism>
<evidence type="ECO:0000313" key="3">
    <source>
        <dbReference type="EMBL" id="KAA5614112.1"/>
    </source>
</evidence>
<dbReference type="InterPro" id="IPR036754">
    <property type="entry name" value="YbaK/aa-tRNA-synt-asso_dom_sf"/>
</dbReference>
<dbReference type="AlphaFoldDB" id="A0A5M6J0K1"/>
<comment type="similarity">
    <text evidence="1">Belongs to the PRORSD1 family.</text>
</comment>
<proteinExistence type="inferred from homology"/>
<keyword evidence="4" id="KW-1185">Reference proteome</keyword>
<comment type="caution">
    <text evidence="3">The sequence shown here is derived from an EMBL/GenBank/DDBJ whole genome shotgun (WGS) entry which is preliminary data.</text>
</comment>
<dbReference type="OrthoDB" id="5145315at2"/>
<feature type="domain" description="YbaK/aminoacyl-tRNA synthetase-associated" evidence="2">
    <location>
        <begin position="30"/>
        <end position="154"/>
    </location>
</feature>
<dbReference type="Gene3D" id="3.90.960.10">
    <property type="entry name" value="YbaK/aminoacyl-tRNA synthetase-associated domain"/>
    <property type="match status" value="1"/>
</dbReference>
<dbReference type="Pfam" id="PF04073">
    <property type="entry name" value="tRNA_edit"/>
    <property type="match status" value="1"/>
</dbReference>
<gene>
    <name evidence="3" type="ORF">F1189_02615</name>
</gene>
<accession>A0A5M6J0K1</accession>
<keyword evidence="3" id="KW-0436">Ligase</keyword>
<evidence type="ECO:0000313" key="4">
    <source>
        <dbReference type="Proteomes" id="UP000325255"/>
    </source>
</evidence>
<dbReference type="InterPro" id="IPR007214">
    <property type="entry name" value="YbaK/aa-tRNA-synth-assoc-dom"/>
</dbReference>
<dbReference type="EMBL" id="VWPK01000003">
    <property type="protein sequence ID" value="KAA5614112.1"/>
    <property type="molecule type" value="Genomic_DNA"/>
</dbReference>
<name>A0A5M6J0K1_9PROT</name>
<evidence type="ECO:0000259" key="2">
    <source>
        <dbReference type="Pfam" id="PF04073"/>
    </source>
</evidence>
<protein>
    <submittedName>
        <fullName evidence="3">Prolyl-tRNA synthetase associated domain-containing protein</fullName>
    </submittedName>
</protein>
<dbReference type="RefSeq" id="WP_150039054.1">
    <property type="nucleotide sequence ID" value="NZ_OW485601.1"/>
</dbReference>
<dbReference type="PANTHER" id="PTHR31423">
    <property type="entry name" value="YBAK DOMAIN-CONTAINING PROTEIN"/>
    <property type="match status" value="1"/>
</dbReference>
<evidence type="ECO:0000256" key="1">
    <source>
        <dbReference type="ARBA" id="ARBA00010201"/>
    </source>
</evidence>
<dbReference type="GO" id="GO:0002161">
    <property type="term" value="F:aminoacyl-tRNA deacylase activity"/>
    <property type="evidence" value="ECO:0007669"/>
    <property type="project" value="InterPro"/>
</dbReference>
<dbReference type="GO" id="GO:0004812">
    <property type="term" value="F:aminoacyl-tRNA ligase activity"/>
    <property type="evidence" value="ECO:0007669"/>
    <property type="project" value="UniProtKB-KW"/>
</dbReference>